<dbReference type="AlphaFoldDB" id="A0A0G0HK44"/>
<organism evidence="2 3">
    <name type="scientific">Candidatus Roizmanbacteria bacterium GW2011_GWA2_37_7</name>
    <dbReference type="NCBI Taxonomy" id="1618481"/>
    <lineage>
        <taxon>Bacteria</taxon>
        <taxon>Candidatus Roizmaniibacteriota</taxon>
    </lineage>
</organism>
<dbReference type="STRING" id="1618481.US54_C0001G0060"/>
<keyword evidence="1" id="KW-0472">Membrane</keyword>
<dbReference type="Proteomes" id="UP000034471">
    <property type="component" value="Unassembled WGS sequence"/>
</dbReference>
<sequence>MVDISSSKLPQKDIPPANKEKVIGLIVLSILIFSIVTGSLFITYLKYTSKGVNNKSIQNVNIEDTKESSNFSYLGISEEIESVLQQIFTGKINYDIIIWV</sequence>
<feature type="transmembrane region" description="Helical" evidence="1">
    <location>
        <begin position="22"/>
        <end position="45"/>
    </location>
</feature>
<evidence type="ECO:0000256" key="1">
    <source>
        <dbReference type="SAM" id="Phobius"/>
    </source>
</evidence>
<keyword evidence="1" id="KW-1133">Transmembrane helix</keyword>
<protein>
    <submittedName>
        <fullName evidence="2">Uncharacterized protein</fullName>
    </submittedName>
</protein>
<dbReference type="EMBL" id="LBTJ01000001">
    <property type="protein sequence ID" value="KKQ38935.1"/>
    <property type="molecule type" value="Genomic_DNA"/>
</dbReference>
<accession>A0A0G0HK44</accession>
<evidence type="ECO:0000313" key="2">
    <source>
        <dbReference type="EMBL" id="KKQ38935.1"/>
    </source>
</evidence>
<proteinExistence type="predicted"/>
<gene>
    <name evidence="2" type="ORF">US54_C0001G0060</name>
</gene>
<name>A0A0G0HK44_9BACT</name>
<reference evidence="2 3" key="1">
    <citation type="journal article" date="2015" name="Nature">
        <title>rRNA introns, odd ribosomes, and small enigmatic genomes across a large radiation of phyla.</title>
        <authorList>
            <person name="Brown C.T."/>
            <person name="Hug L.A."/>
            <person name="Thomas B.C."/>
            <person name="Sharon I."/>
            <person name="Castelle C.J."/>
            <person name="Singh A."/>
            <person name="Wilkins M.J."/>
            <person name="Williams K.H."/>
            <person name="Banfield J.F."/>
        </authorList>
    </citation>
    <scope>NUCLEOTIDE SEQUENCE [LARGE SCALE GENOMIC DNA]</scope>
</reference>
<evidence type="ECO:0000313" key="3">
    <source>
        <dbReference type="Proteomes" id="UP000034471"/>
    </source>
</evidence>
<keyword evidence="1" id="KW-0812">Transmembrane</keyword>
<comment type="caution">
    <text evidence="2">The sequence shown here is derived from an EMBL/GenBank/DDBJ whole genome shotgun (WGS) entry which is preliminary data.</text>
</comment>